<dbReference type="InterPro" id="IPR011008">
    <property type="entry name" value="Dimeric_a/b-barrel"/>
</dbReference>
<comment type="caution">
    <text evidence="2">The sequence shown here is derived from an EMBL/GenBank/DDBJ whole genome shotgun (WGS) entry which is preliminary data.</text>
</comment>
<proteinExistence type="predicted"/>
<evidence type="ECO:0000313" key="2">
    <source>
        <dbReference type="EMBL" id="MEJ8821289.1"/>
    </source>
</evidence>
<keyword evidence="3" id="KW-1185">Reference proteome</keyword>
<feature type="domain" description="Stress-response A/B barrel" evidence="1">
    <location>
        <begin position="2"/>
        <end position="91"/>
    </location>
</feature>
<dbReference type="SMART" id="SM00886">
    <property type="entry name" value="Dabb"/>
    <property type="match status" value="1"/>
</dbReference>
<accession>A0ABU8VU07</accession>
<sequence>MIKHIVMWKLLDATQAPRFKAELDSCKGLVPGMREFEVATRVDGLEANHDVVLYSTFDDAAALEAYIVHPHHKKVSAFLGTLRESRAVLDYQA</sequence>
<dbReference type="SUPFAM" id="SSF54909">
    <property type="entry name" value="Dimeric alpha+beta barrel"/>
    <property type="match status" value="1"/>
</dbReference>
<evidence type="ECO:0000259" key="1">
    <source>
        <dbReference type="PROSITE" id="PS51502"/>
    </source>
</evidence>
<dbReference type="Pfam" id="PF07876">
    <property type="entry name" value="Dabb"/>
    <property type="match status" value="1"/>
</dbReference>
<name>A0ABU8VU07_9BURK</name>
<reference evidence="2 3" key="1">
    <citation type="submission" date="2024-03" db="EMBL/GenBank/DDBJ databases">
        <title>Novel species of the genus Variovorax.</title>
        <authorList>
            <person name="Liu Q."/>
            <person name="Xin Y.-H."/>
        </authorList>
    </citation>
    <scope>NUCLEOTIDE SEQUENCE [LARGE SCALE GENOMIC DNA]</scope>
    <source>
        <strain evidence="2 3">KACC 18501</strain>
    </source>
</reference>
<dbReference type="Gene3D" id="3.30.70.100">
    <property type="match status" value="1"/>
</dbReference>
<dbReference type="EMBL" id="JBBKZV010000002">
    <property type="protein sequence ID" value="MEJ8821289.1"/>
    <property type="molecule type" value="Genomic_DNA"/>
</dbReference>
<dbReference type="PANTHER" id="PTHR37832:SF1">
    <property type="entry name" value="STRESS-RESPONSE A_B BARREL DOMAIN-CONTAINING PROTEIN"/>
    <property type="match status" value="1"/>
</dbReference>
<protein>
    <submittedName>
        <fullName evidence="2">Dabb family protein</fullName>
    </submittedName>
</protein>
<evidence type="ECO:0000313" key="3">
    <source>
        <dbReference type="Proteomes" id="UP001363010"/>
    </source>
</evidence>
<dbReference type="PROSITE" id="PS51502">
    <property type="entry name" value="S_R_A_B_BARREL"/>
    <property type="match status" value="1"/>
</dbReference>
<dbReference type="Proteomes" id="UP001363010">
    <property type="component" value="Unassembled WGS sequence"/>
</dbReference>
<organism evidence="2 3">
    <name type="scientific">Variovorax humicola</name>
    <dbReference type="NCBI Taxonomy" id="1769758"/>
    <lineage>
        <taxon>Bacteria</taxon>
        <taxon>Pseudomonadati</taxon>
        <taxon>Pseudomonadota</taxon>
        <taxon>Betaproteobacteria</taxon>
        <taxon>Burkholderiales</taxon>
        <taxon>Comamonadaceae</taxon>
        <taxon>Variovorax</taxon>
    </lineage>
</organism>
<dbReference type="RefSeq" id="WP_340362342.1">
    <property type="nucleotide sequence ID" value="NZ_JBBKZV010000002.1"/>
</dbReference>
<dbReference type="InterPro" id="IPR013097">
    <property type="entry name" value="Dabb"/>
</dbReference>
<dbReference type="PANTHER" id="PTHR37832">
    <property type="entry name" value="BLL2683 PROTEIN"/>
    <property type="match status" value="1"/>
</dbReference>
<gene>
    <name evidence="2" type="ORF">WKW80_04465</name>
</gene>